<evidence type="ECO:0000313" key="9">
    <source>
        <dbReference type="Proteomes" id="UP000001052"/>
    </source>
</evidence>
<evidence type="ECO:0000259" key="7">
    <source>
        <dbReference type="Pfam" id="PF00482"/>
    </source>
</evidence>
<feature type="transmembrane region" description="Helical" evidence="6">
    <location>
        <begin position="6"/>
        <end position="25"/>
    </location>
</feature>
<reference evidence="8 9" key="2">
    <citation type="journal article" date="2010" name="Stand. Genomic Sci.">
        <title>Complete genome sequence of Desulfohalobium retbaense type strain (HR(100)).</title>
        <authorList>
            <person name="Spring S."/>
            <person name="Nolan M."/>
            <person name="Lapidus A."/>
            <person name="Glavina Del Rio T."/>
            <person name="Copeland A."/>
            <person name="Tice H."/>
            <person name="Cheng J.F."/>
            <person name="Lucas S."/>
            <person name="Land M."/>
            <person name="Chen F."/>
            <person name="Bruce D."/>
            <person name="Goodwin L."/>
            <person name="Pitluck S."/>
            <person name="Ivanova N."/>
            <person name="Mavromatis K."/>
            <person name="Mikhailova N."/>
            <person name="Pati A."/>
            <person name="Chen A."/>
            <person name="Palaniappan K."/>
            <person name="Hauser L."/>
            <person name="Chang Y.J."/>
            <person name="Jeffries C.D."/>
            <person name="Munk C."/>
            <person name="Kiss H."/>
            <person name="Chain P."/>
            <person name="Han C."/>
            <person name="Brettin T."/>
            <person name="Detter J.C."/>
            <person name="Schuler E."/>
            <person name="Goker M."/>
            <person name="Rohde M."/>
            <person name="Bristow J."/>
            <person name="Eisen J.A."/>
            <person name="Markowitz V."/>
            <person name="Hugenholtz P."/>
            <person name="Kyrpides N.C."/>
            <person name="Klenk H.P."/>
        </authorList>
    </citation>
    <scope>NUCLEOTIDE SEQUENCE [LARGE SCALE GENOMIC DNA]</scope>
    <source>
        <strain evidence="8 9">DSM 5692</strain>
    </source>
</reference>
<evidence type="ECO:0000256" key="4">
    <source>
        <dbReference type="ARBA" id="ARBA00022989"/>
    </source>
</evidence>
<dbReference type="GO" id="GO:0005886">
    <property type="term" value="C:plasma membrane"/>
    <property type="evidence" value="ECO:0007669"/>
    <property type="project" value="UniProtKB-SubCell"/>
</dbReference>
<dbReference type="RefSeq" id="WP_015751599.1">
    <property type="nucleotide sequence ID" value="NC_013223.1"/>
</dbReference>
<keyword evidence="2" id="KW-1003">Cell membrane</keyword>
<dbReference type="KEGG" id="drt:Dret_1160"/>
<evidence type="ECO:0000313" key="8">
    <source>
        <dbReference type="EMBL" id="ACV68448.1"/>
    </source>
</evidence>
<feature type="transmembrane region" description="Helical" evidence="6">
    <location>
        <begin position="90"/>
        <end position="111"/>
    </location>
</feature>
<feature type="transmembrane region" description="Helical" evidence="6">
    <location>
        <begin position="295"/>
        <end position="315"/>
    </location>
</feature>
<comment type="subcellular location">
    <subcellularLocation>
        <location evidence="1">Cell membrane</location>
        <topology evidence="1">Multi-pass membrane protein</topology>
    </subcellularLocation>
</comment>
<dbReference type="STRING" id="485915.Dret_1160"/>
<dbReference type="EMBL" id="CP001734">
    <property type="protein sequence ID" value="ACV68448.1"/>
    <property type="molecule type" value="Genomic_DNA"/>
</dbReference>
<keyword evidence="4 6" id="KW-1133">Transmembrane helix</keyword>
<name>C8X1M6_DESRD</name>
<evidence type="ECO:0000256" key="6">
    <source>
        <dbReference type="SAM" id="Phobius"/>
    </source>
</evidence>
<dbReference type="InterPro" id="IPR018076">
    <property type="entry name" value="T2SS_GspF_dom"/>
</dbReference>
<sequence>MNIYIIALIIFVVSIMILEMFLYALRTIKNPDRSQIRKKLRKVTYNPKLDDAPQDIERKIVFSEIKILDAILRRISITDRLHRLLYQANAQYPVGFYIILSPLLGLALVMLLEFFGYAVYVSLPVGLLGALTPFFYLKRKKLKRMRKFMAQLPEGLDLLARSLKAGHAFTTGMKLAAEEFGDPLGPEFDVALDEINFGVPVPDALRKMTYRVDCPDLNFFVVAVIMQRETGGNLAEIIESIATLIRERFKFFGKVKALAAEGVLSMWVLIGLPFAIVGILTFMNPEYITLLFEETMGHIMIAGALIMMIIGYFFMRNIVKIDV</sequence>
<proteinExistence type="predicted"/>
<dbReference type="AlphaFoldDB" id="C8X1M6"/>
<accession>C8X1M6</accession>
<dbReference type="Pfam" id="PF00482">
    <property type="entry name" value="T2SSF"/>
    <property type="match status" value="1"/>
</dbReference>
<evidence type="ECO:0000256" key="1">
    <source>
        <dbReference type="ARBA" id="ARBA00004651"/>
    </source>
</evidence>
<dbReference type="eggNOG" id="COG4965">
    <property type="taxonomic scope" value="Bacteria"/>
</dbReference>
<keyword evidence="9" id="KW-1185">Reference proteome</keyword>
<keyword evidence="3 6" id="KW-0812">Transmembrane</keyword>
<dbReference type="Proteomes" id="UP000001052">
    <property type="component" value="Chromosome"/>
</dbReference>
<organism evidence="8 9">
    <name type="scientific">Desulfohalobium retbaense (strain ATCC 49708 / DSM 5692 / JCM 16813 / HR100)</name>
    <dbReference type="NCBI Taxonomy" id="485915"/>
    <lineage>
        <taxon>Bacteria</taxon>
        <taxon>Pseudomonadati</taxon>
        <taxon>Thermodesulfobacteriota</taxon>
        <taxon>Desulfovibrionia</taxon>
        <taxon>Desulfovibrionales</taxon>
        <taxon>Desulfohalobiaceae</taxon>
        <taxon>Desulfohalobium</taxon>
    </lineage>
</organism>
<dbReference type="OrthoDB" id="597333at2"/>
<dbReference type="InterPro" id="IPR042094">
    <property type="entry name" value="T2SS_GspF_sf"/>
</dbReference>
<dbReference type="PANTHER" id="PTHR35007:SF1">
    <property type="entry name" value="PILUS ASSEMBLY PROTEIN"/>
    <property type="match status" value="1"/>
</dbReference>
<feature type="domain" description="Type II secretion system protein GspF" evidence="7">
    <location>
        <begin position="156"/>
        <end position="281"/>
    </location>
</feature>
<reference evidence="9" key="1">
    <citation type="submission" date="2009-09" db="EMBL/GenBank/DDBJ databases">
        <title>The complete chromosome of Desulfohalobium retbaense DSM 5692.</title>
        <authorList>
            <consortium name="US DOE Joint Genome Institute (JGI-PGF)"/>
            <person name="Lucas S."/>
            <person name="Copeland A."/>
            <person name="Lapidus A."/>
            <person name="Glavina del Rio T."/>
            <person name="Dalin E."/>
            <person name="Tice H."/>
            <person name="Bruce D."/>
            <person name="Goodwin L."/>
            <person name="Pitluck S."/>
            <person name="Kyrpides N."/>
            <person name="Mavromatis K."/>
            <person name="Ivanova N."/>
            <person name="Mikhailova N."/>
            <person name="Munk A.C."/>
            <person name="Brettin T."/>
            <person name="Detter J.C."/>
            <person name="Han C."/>
            <person name="Tapia R."/>
            <person name="Larimer F."/>
            <person name="Land M."/>
            <person name="Hauser L."/>
            <person name="Markowitz V."/>
            <person name="Cheng J.-F."/>
            <person name="Hugenholtz P."/>
            <person name="Woyke T."/>
            <person name="Wu D."/>
            <person name="Spring S."/>
            <person name="Klenk H.-P."/>
            <person name="Eisen J.A."/>
        </authorList>
    </citation>
    <scope>NUCLEOTIDE SEQUENCE [LARGE SCALE GENOMIC DNA]</scope>
    <source>
        <strain evidence="9">DSM 5692</strain>
    </source>
</reference>
<feature type="transmembrane region" description="Helical" evidence="6">
    <location>
        <begin position="117"/>
        <end position="137"/>
    </location>
</feature>
<protein>
    <submittedName>
        <fullName evidence="8">Type II secretion system F domain protein</fullName>
    </submittedName>
</protein>
<feature type="transmembrane region" description="Helical" evidence="6">
    <location>
        <begin position="258"/>
        <end position="283"/>
    </location>
</feature>
<dbReference type="PANTHER" id="PTHR35007">
    <property type="entry name" value="INTEGRAL MEMBRANE PROTEIN-RELATED"/>
    <property type="match status" value="1"/>
</dbReference>
<evidence type="ECO:0000256" key="3">
    <source>
        <dbReference type="ARBA" id="ARBA00022692"/>
    </source>
</evidence>
<keyword evidence="5 6" id="KW-0472">Membrane</keyword>
<evidence type="ECO:0000256" key="5">
    <source>
        <dbReference type="ARBA" id="ARBA00023136"/>
    </source>
</evidence>
<gene>
    <name evidence="8" type="ordered locus">Dret_1160</name>
</gene>
<evidence type="ECO:0000256" key="2">
    <source>
        <dbReference type="ARBA" id="ARBA00022475"/>
    </source>
</evidence>
<dbReference type="HOGENOM" id="CLU_064305_0_1_7"/>
<dbReference type="Gene3D" id="1.20.81.30">
    <property type="entry name" value="Type II secretion system (T2SS), domain F"/>
    <property type="match status" value="1"/>
</dbReference>